<name>A0A1X1V376_9MYCO</name>
<dbReference type="EMBL" id="LQOW01000006">
    <property type="protein sequence ID" value="ORV63461.1"/>
    <property type="molecule type" value="Genomic_DNA"/>
</dbReference>
<comment type="caution">
    <text evidence="1">The sequence shown here is derived from an EMBL/GenBank/DDBJ whole genome shotgun (WGS) entry which is preliminary data.</text>
</comment>
<dbReference type="STRING" id="1260918.AWC06_08975"/>
<proteinExistence type="predicted"/>
<keyword evidence="2" id="KW-1185">Reference proteome</keyword>
<dbReference type="RefSeq" id="WP_085194852.1">
    <property type="nucleotide sequence ID" value="NZ_JACKVI010000009.1"/>
</dbReference>
<sequence length="119" mass="13392">MNLTRDERDTVRAFKHCVNAIKFGPDRRLVWHENVSLELDVLAKKMLQVDVVLGRHRDNLDDEGQSLAAMTDAAARLLDAARVDHDPTIDLDAVAQAWFEAQAGLVWTDDDWNPGKGRS</sequence>
<gene>
    <name evidence="1" type="ORF">AWC06_08975</name>
</gene>
<dbReference type="AlphaFoldDB" id="A0A1X1V376"/>
<protein>
    <submittedName>
        <fullName evidence="1">Uncharacterized protein</fullName>
    </submittedName>
</protein>
<accession>A0A1X1V376</accession>
<organism evidence="1 2">
    <name type="scientific">Mycobacterium fragae</name>
    <dbReference type="NCBI Taxonomy" id="1260918"/>
    <lineage>
        <taxon>Bacteria</taxon>
        <taxon>Bacillati</taxon>
        <taxon>Actinomycetota</taxon>
        <taxon>Actinomycetes</taxon>
        <taxon>Mycobacteriales</taxon>
        <taxon>Mycobacteriaceae</taxon>
        <taxon>Mycobacterium</taxon>
    </lineage>
</organism>
<evidence type="ECO:0000313" key="1">
    <source>
        <dbReference type="EMBL" id="ORV63461.1"/>
    </source>
</evidence>
<dbReference type="Proteomes" id="UP000194000">
    <property type="component" value="Unassembled WGS sequence"/>
</dbReference>
<reference evidence="1 2" key="1">
    <citation type="submission" date="2016-01" db="EMBL/GenBank/DDBJ databases">
        <title>The new phylogeny of the genus Mycobacterium.</title>
        <authorList>
            <person name="Tarcisio F."/>
            <person name="Conor M."/>
            <person name="Antonella G."/>
            <person name="Elisabetta G."/>
            <person name="Giulia F.S."/>
            <person name="Sara T."/>
            <person name="Anna F."/>
            <person name="Clotilde B."/>
            <person name="Roberto B."/>
            <person name="Veronica D.S."/>
            <person name="Fabio R."/>
            <person name="Monica P."/>
            <person name="Olivier J."/>
            <person name="Enrico T."/>
            <person name="Nicola S."/>
        </authorList>
    </citation>
    <scope>NUCLEOTIDE SEQUENCE [LARGE SCALE GENOMIC DNA]</scope>
    <source>
        <strain evidence="1 2">DSM 45731</strain>
    </source>
</reference>
<evidence type="ECO:0000313" key="2">
    <source>
        <dbReference type="Proteomes" id="UP000194000"/>
    </source>
</evidence>